<dbReference type="Pfam" id="PF04149">
    <property type="entry name" value="DUF397"/>
    <property type="match status" value="1"/>
</dbReference>
<proteinExistence type="predicted"/>
<dbReference type="InterPro" id="IPR007278">
    <property type="entry name" value="DUF397"/>
</dbReference>
<evidence type="ECO:0000259" key="1">
    <source>
        <dbReference type="Pfam" id="PF04149"/>
    </source>
</evidence>
<feature type="domain" description="DUF397" evidence="1">
    <location>
        <begin position="2"/>
        <end position="43"/>
    </location>
</feature>
<evidence type="ECO:0000313" key="3">
    <source>
        <dbReference type="Proteomes" id="UP001500879"/>
    </source>
</evidence>
<keyword evidence="3" id="KW-1185">Reference proteome</keyword>
<gene>
    <name evidence="2" type="ORF">GCM10010357_48840</name>
</gene>
<reference evidence="2 3" key="1">
    <citation type="journal article" date="2019" name="Int. J. Syst. Evol. Microbiol.">
        <title>The Global Catalogue of Microorganisms (GCM) 10K type strain sequencing project: providing services to taxonomists for standard genome sequencing and annotation.</title>
        <authorList>
            <consortium name="The Broad Institute Genomics Platform"/>
            <consortium name="The Broad Institute Genome Sequencing Center for Infectious Disease"/>
            <person name="Wu L."/>
            <person name="Ma J."/>
        </authorList>
    </citation>
    <scope>NUCLEOTIDE SEQUENCE [LARGE SCALE GENOMIC DNA]</scope>
    <source>
        <strain evidence="2 3">JCM 4788</strain>
    </source>
</reference>
<evidence type="ECO:0000313" key="2">
    <source>
        <dbReference type="EMBL" id="GAA0421675.1"/>
    </source>
</evidence>
<name>A0ABN0YYK1_9ACTN</name>
<dbReference type="EMBL" id="BAAABX010000051">
    <property type="protein sequence ID" value="GAA0421675.1"/>
    <property type="molecule type" value="Genomic_DNA"/>
</dbReference>
<protein>
    <recommendedName>
        <fullName evidence="1">DUF397 domain-containing protein</fullName>
    </recommendedName>
</protein>
<sequence>MNNCVEAASLGAGLLAVRDSKWAAGPALLLPSTAWCPFVALVRRGGPGLR</sequence>
<comment type="caution">
    <text evidence="2">The sequence shown here is derived from an EMBL/GenBank/DDBJ whole genome shotgun (WGS) entry which is preliminary data.</text>
</comment>
<dbReference type="Proteomes" id="UP001500879">
    <property type="component" value="Unassembled WGS sequence"/>
</dbReference>
<organism evidence="2 3">
    <name type="scientific">Streptomyces luteireticuli</name>
    <dbReference type="NCBI Taxonomy" id="173858"/>
    <lineage>
        <taxon>Bacteria</taxon>
        <taxon>Bacillati</taxon>
        <taxon>Actinomycetota</taxon>
        <taxon>Actinomycetes</taxon>
        <taxon>Kitasatosporales</taxon>
        <taxon>Streptomycetaceae</taxon>
        <taxon>Streptomyces</taxon>
    </lineage>
</organism>
<accession>A0ABN0YYK1</accession>